<sequence length="164" mass="17542">MPMMIWTPDQQDAASPACAASIMAPPTIRRHLPDGPANTQTLLSTSPPTRDSESENTIANTNTANVRPARETSSHSWGRWCDLFRDPGAASRTALIAAPAPTFRPSQRYIHTANPGDSDSRRIKVAVPSPAGGPLHSCNRCILGASRIYNDAASKGTGCHGKRR</sequence>
<feature type="compositionally biased region" description="Polar residues" evidence="1">
    <location>
        <begin position="37"/>
        <end position="65"/>
    </location>
</feature>
<evidence type="ECO:0000256" key="1">
    <source>
        <dbReference type="SAM" id="MobiDB-lite"/>
    </source>
</evidence>
<evidence type="ECO:0000313" key="3">
    <source>
        <dbReference type="Proteomes" id="UP001281614"/>
    </source>
</evidence>
<protein>
    <submittedName>
        <fullName evidence="2">Uncharacterized protein</fullName>
    </submittedName>
</protein>
<dbReference type="EMBL" id="VYYT01000070">
    <property type="protein sequence ID" value="KAK2772200.1"/>
    <property type="molecule type" value="Genomic_DNA"/>
</dbReference>
<organism evidence="2 3">
    <name type="scientific">Colletotrichum kahawae</name>
    <name type="common">Coffee berry disease fungus</name>
    <dbReference type="NCBI Taxonomy" id="34407"/>
    <lineage>
        <taxon>Eukaryota</taxon>
        <taxon>Fungi</taxon>
        <taxon>Dikarya</taxon>
        <taxon>Ascomycota</taxon>
        <taxon>Pezizomycotina</taxon>
        <taxon>Sordariomycetes</taxon>
        <taxon>Hypocreomycetidae</taxon>
        <taxon>Glomerellales</taxon>
        <taxon>Glomerellaceae</taxon>
        <taxon>Colletotrichum</taxon>
        <taxon>Colletotrichum gloeosporioides species complex</taxon>
    </lineage>
</organism>
<name>A0AAD9YMV6_COLKA</name>
<reference evidence="2" key="1">
    <citation type="submission" date="2023-02" db="EMBL/GenBank/DDBJ databases">
        <title>Colletotrichum kahawae CIFC_Que2 genome sequencing and assembly.</title>
        <authorList>
            <person name="Baroncelli R."/>
        </authorList>
    </citation>
    <scope>NUCLEOTIDE SEQUENCE</scope>
    <source>
        <strain evidence="2">CIFC_Que2</strain>
    </source>
</reference>
<dbReference type="AlphaFoldDB" id="A0AAD9YMV6"/>
<accession>A0AAD9YMV6</accession>
<feature type="region of interest" description="Disordered" evidence="1">
    <location>
        <begin position="30"/>
        <end position="73"/>
    </location>
</feature>
<gene>
    <name evidence="2" type="ORF">CKAH01_14007</name>
</gene>
<dbReference type="Proteomes" id="UP001281614">
    <property type="component" value="Unassembled WGS sequence"/>
</dbReference>
<proteinExistence type="predicted"/>
<comment type="caution">
    <text evidence="2">The sequence shown here is derived from an EMBL/GenBank/DDBJ whole genome shotgun (WGS) entry which is preliminary data.</text>
</comment>
<keyword evidence="3" id="KW-1185">Reference proteome</keyword>
<evidence type="ECO:0000313" key="2">
    <source>
        <dbReference type="EMBL" id="KAK2772200.1"/>
    </source>
</evidence>